<comment type="caution">
    <text evidence="6">The sequence shown here is derived from an EMBL/GenBank/DDBJ whole genome shotgun (WGS) entry which is preliminary data.</text>
</comment>
<dbReference type="AlphaFoldDB" id="A0A0W0EZ35"/>
<dbReference type="Gene3D" id="2.60.40.420">
    <property type="entry name" value="Cupredoxins - blue copper proteins"/>
    <property type="match status" value="1"/>
</dbReference>
<dbReference type="Pfam" id="PF07732">
    <property type="entry name" value="Cu-oxidase_3"/>
    <property type="match status" value="1"/>
</dbReference>
<dbReference type="GO" id="GO:0005507">
    <property type="term" value="F:copper ion binding"/>
    <property type="evidence" value="ECO:0007669"/>
    <property type="project" value="InterPro"/>
</dbReference>
<keyword evidence="4" id="KW-0560">Oxidoreductase</keyword>
<name>A0A0W0EZ35_MONRR</name>
<accession>A0A0W0EZ35</accession>
<dbReference type="InterPro" id="IPR033138">
    <property type="entry name" value="Cu_oxidase_CS"/>
</dbReference>
<evidence type="ECO:0000313" key="6">
    <source>
        <dbReference type="EMBL" id="KTB29304.1"/>
    </source>
</evidence>
<dbReference type="EMBL" id="LATX01002436">
    <property type="protein sequence ID" value="KTB29304.1"/>
    <property type="molecule type" value="Genomic_DNA"/>
</dbReference>
<evidence type="ECO:0000256" key="3">
    <source>
        <dbReference type="ARBA" id="ARBA00022723"/>
    </source>
</evidence>
<protein>
    <recommendedName>
        <fullName evidence="5">Plastocyanin-like domain-containing protein</fullName>
    </recommendedName>
</protein>
<comment type="similarity">
    <text evidence="1">Belongs to the short-chain dehydrogenases/reductases (SDR) family.</text>
</comment>
<dbReference type="PANTHER" id="PTHR43008:SF4">
    <property type="entry name" value="CHAIN DEHYDROGENASE, PUTATIVE (AFU_ORTHOLOGUE AFUA_4G08710)-RELATED"/>
    <property type="match status" value="1"/>
</dbReference>
<dbReference type="GO" id="GO:0050664">
    <property type="term" value="F:oxidoreductase activity, acting on NAD(P)H, oxygen as acceptor"/>
    <property type="evidence" value="ECO:0007669"/>
    <property type="project" value="TreeGrafter"/>
</dbReference>
<dbReference type="eggNOG" id="KOG1208">
    <property type="taxonomic scope" value="Eukaryota"/>
</dbReference>
<evidence type="ECO:0000256" key="4">
    <source>
        <dbReference type="ARBA" id="ARBA00023002"/>
    </source>
</evidence>
<dbReference type="InterPro" id="IPR011707">
    <property type="entry name" value="Cu-oxidase-like_N"/>
</dbReference>
<dbReference type="Proteomes" id="UP000054988">
    <property type="component" value="Unassembled WGS sequence"/>
</dbReference>
<dbReference type="Pfam" id="PF13561">
    <property type="entry name" value="adh_short_C2"/>
    <property type="match status" value="1"/>
</dbReference>
<dbReference type="InterPro" id="IPR036291">
    <property type="entry name" value="NAD(P)-bd_dom_sf"/>
</dbReference>
<evidence type="ECO:0000313" key="7">
    <source>
        <dbReference type="Proteomes" id="UP000054988"/>
    </source>
</evidence>
<organism evidence="6 7">
    <name type="scientific">Moniliophthora roreri</name>
    <name type="common">Frosty pod rot fungus</name>
    <name type="synonym">Monilia roreri</name>
    <dbReference type="NCBI Taxonomy" id="221103"/>
    <lineage>
        <taxon>Eukaryota</taxon>
        <taxon>Fungi</taxon>
        <taxon>Dikarya</taxon>
        <taxon>Basidiomycota</taxon>
        <taxon>Agaricomycotina</taxon>
        <taxon>Agaricomycetes</taxon>
        <taxon>Agaricomycetidae</taxon>
        <taxon>Agaricales</taxon>
        <taxon>Marasmiineae</taxon>
        <taxon>Marasmiaceae</taxon>
        <taxon>Moniliophthora</taxon>
    </lineage>
</organism>
<dbReference type="PANTHER" id="PTHR43008">
    <property type="entry name" value="BENZIL REDUCTASE"/>
    <property type="match status" value="1"/>
</dbReference>
<keyword evidence="3" id="KW-0479">Metal-binding</keyword>
<evidence type="ECO:0000256" key="2">
    <source>
        <dbReference type="ARBA" id="ARBA00010609"/>
    </source>
</evidence>
<reference evidence="6 7" key="1">
    <citation type="submission" date="2015-12" db="EMBL/GenBank/DDBJ databases">
        <title>Draft genome sequence of Moniliophthora roreri, the causal agent of frosty pod rot of cacao.</title>
        <authorList>
            <person name="Aime M.C."/>
            <person name="Diaz-Valderrama J.R."/>
            <person name="Kijpornyongpan T."/>
            <person name="Phillips-Mora W."/>
        </authorList>
    </citation>
    <scope>NUCLEOTIDE SEQUENCE [LARGE SCALE GENOMIC DNA]</scope>
    <source>
        <strain evidence="6 7">MCA 2952</strain>
    </source>
</reference>
<feature type="domain" description="Plastocyanin-like" evidence="5">
    <location>
        <begin position="3"/>
        <end position="61"/>
    </location>
</feature>
<gene>
    <name evidence="6" type="ORF">WG66_18130</name>
</gene>
<proteinExistence type="inferred from homology"/>
<sequence>MDSSNWADGTAFVNQCPIAKGNNFLYDFTAIDQAGMFWYHSHLPTQYCDGLRGPIVIYDPDDPHASLYDVDDESTVITLADWYHTKAKEITFGKTLYDEGLSNVKFVQLDMTWKSSIQSAVDFIFKAEGKLDILVHNAALARMDALQNASSVDTDIIKETMEINFYGVIYITQAFLPLLREPVILLISMDMASNTQQSPPDSYLHVVAYNTSKAAANSYLIALAKELKNNGFRVNAVTPGLTTTKLDGFVHGRETTEKAAELLSESVLLQEENGAILER</sequence>
<dbReference type="PROSITE" id="PS00079">
    <property type="entry name" value="MULTICOPPER_OXIDASE1"/>
    <property type="match status" value="1"/>
</dbReference>
<comment type="similarity">
    <text evidence="2">Belongs to the multicopper oxidase family.</text>
</comment>
<dbReference type="SUPFAM" id="SSF51735">
    <property type="entry name" value="NAD(P)-binding Rossmann-fold domains"/>
    <property type="match status" value="1"/>
</dbReference>
<dbReference type="SUPFAM" id="SSF49503">
    <property type="entry name" value="Cupredoxins"/>
    <property type="match status" value="1"/>
</dbReference>
<dbReference type="InterPro" id="IPR002347">
    <property type="entry name" value="SDR_fam"/>
</dbReference>
<dbReference type="PRINTS" id="PR00081">
    <property type="entry name" value="GDHRDH"/>
</dbReference>
<dbReference type="GO" id="GO:0016616">
    <property type="term" value="F:oxidoreductase activity, acting on the CH-OH group of donors, NAD or NADP as acceptor"/>
    <property type="evidence" value="ECO:0007669"/>
    <property type="project" value="UniProtKB-ARBA"/>
</dbReference>
<dbReference type="InterPro" id="IPR008972">
    <property type="entry name" value="Cupredoxin"/>
</dbReference>
<dbReference type="Gene3D" id="3.40.50.720">
    <property type="entry name" value="NAD(P)-binding Rossmann-like Domain"/>
    <property type="match status" value="1"/>
</dbReference>
<evidence type="ECO:0000256" key="1">
    <source>
        <dbReference type="ARBA" id="ARBA00006484"/>
    </source>
</evidence>
<evidence type="ECO:0000259" key="5">
    <source>
        <dbReference type="Pfam" id="PF07732"/>
    </source>
</evidence>